<dbReference type="InterPro" id="IPR040632">
    <property type="entry name" value="Sulfotransfer_4"/>
</dbReference>
<dbReference type="InterPro" id="IPR027417">
    <property type="entry name" value="P-loop_NTPase"/>
</dbReference>
<evidence type="ECO:0000313" key="3">
    <source>
        <dbReference type="Proteomes" id="UP001190700"/>
    </source>
</evidence>
<comment type="caution">
    <text evidence="2">The sequence shown here is derived from an EMBL/GenBank/DDBJ whole genome shotgun (WGS) entry which is preliminary data.</text>
</comment>
<organism evidence="2 3">
    <name type="scientific">Cymbomonas tetramitiformis</name>
    <dbReference type="NCBI Taxonomy" id="36881"/>
    <lineage>
        <taxon>Eukaryota</taxon>
        <taxon>Viridiplantae</taxon>
        <taxon>Chlorophyta</taxon>
        <taxon>Pyramimonadophyceae</taxon>
        <taxon>Pyramimonadales</taxon>
        <taxon>Pyramimonadaceae</taxon>
        <taxon>Cymbomonas</taxon>
    </lineage>
</organism>
<keyword evidence="1" id="KW-1133">Transmembrane helix</keyword>
<protein>
    <recommendedName>
        <fullName evidence="4">Sulfotransferase</fullName>
    </recommendedName>
</protein>
<dbReference type="EMBL" id="LGRX02032825">
    <property type="protein sequence ID" value="KAK3243490.1"/>
    <property type="molecule type" value="Genomic_DNA"/>
</dbReference>
<proteinExistence type="predicted"/>
<gene>
    <name evidence="2" type="ORF">CYMTET_46858</name>
</gene>
<keyword evidence="1" id="KW-0472">Membrane</keyword>
<dbReference type="AlphaFoldDB" id="A0AAE0EYA2"/>
<sequence>MLLPEVIGAGFGRTGTSSLRAALEVLLEAPCYHMSEVSVQDSILSPSLLEKDILGGDASNRTYRHSEAWLAIARGQNVDLRALFSGYRATVDFPAACFYSKLLAEFPNAKVILSKRSSAKAWYKSAYDTINWTQRGWARWVRSAVLSRRRLHHAMVRACIWDRLFGGEFSDESRACEVYEEWLKEVEATVPADRLLIYEVSSGWGPLCKFLGQPIPDVPFPHVNDSEFFHTVISRAHKKMFLFEVLAPLAPLIGAAGIGLFARLKRR</sequence>
<dbReference type="Gene3D" id="3.40.50.300">
    <property type="entry name" value="P-loop containing nucleotide triphosphate hydrolases"/>
    <property type="match status" value="1"/>
</dbReference>
<evidence type="ECO:0000313" key="2">
    <source>
        <dbReference type="EMBL" id="KAK3243490.1"/>
    </source>
</evidence>
<dbReference type="SUPFAM" id="SSF52540">
    <property type="entry name" value="P-loop containing nucleoside triphosphate hydrolases"/>
    <property type="match status" value="1"/>
</dbReference>
<evidence type="ECO:0008006" key="4">
    <source>
        <dbReference type="Google" id="ProtNLM"/>
    </source>
</evidence>
<reference evidence="2 3" key="1">
    <citation type="journal article" date="2015" name="Genome Biol. Evol.">
        <title>Comparative Genomics of a Bacterivorous Green Alga Reveals Evolutionary Causalities and Consequences of Phago-Mixotrophic Mode of Nutrition.</title>
        <authorList>
            <person name="Burns J.A."/>
            <person name="Paasch A."/>
            <person name="Narechania A."/>
            <person name="Kim E."/>
        </authorList>
    </citation>
    <scope>NUCLEOTIDE SEQUENCE [LARGE SCALE GENOMIC DNA]</scope>
    <source>
        <strain evidence="2 3">PLY_AMNH</strain>
    </source>
</reference>
<dbReference type="Pfam" id="PF17784">
    <property type="entry name" value="Sulfotransfer_4"/>
    <property type="match status" value="1"/>
</dbReference>
<keyword evidence="3" id="KW-1185">Reference proteome</keyword>
<feature type="transmembrane region" description="Helical" evidence="1">
    <location>
        <begin position="240"/>
        <end position="262"/>
    </location>
</feature>
<name>A0AAE0EYA2_9CHLO</name>
<keyword evidence="1" id="KW-0812">Transmembrane</keyword>
<dbReference type="PANTHER" id="PTHR36978">
    <property type="entry name" value="P-LOOP CONTAINING NUCLEOTIDE TRIPHOSPHATE HYDROLASE"/>
    <property type="match status" value="1"/>
</dbReference>
<accession>A0AAE0EYA2</accession>
<evidence type="ECO:0000256" key="1">
    <source>
        <dbReference type="SAM" id="Phobius"/>
    </source>
</evidence>
<dbReference type="PANTHER" id="PTHR36978:SF4">
    <property type="entry name" value="P-LOOP CONTAINING NUCLEOSIDE TRIPHOSPHATE HYDROLASE PROTEIN"/>
    <property type="match status" value="1"/>
</dbReference>
<dbReference type="Proteomes" id="UP001190700">
    <property type="component" value="Unassembled WGS sequence"/>
</dbReference>